<dbReference type="Pfam" id="PF00230">
    <property type="entry name" value="MIP"/>
    <property type="match status" value="1"/>
</dbReference>
<feature type="transmembrane region" description="Helical" evidence="9">
    <location>
        <begin position="21"/>
        <end position="44"/>
    </location>
</feature>
<dbReference type="eggNOG" id="KOG0224">
    <property type="taxonomic scope" value="Eukaryota"/>
</dbReference>
<evidence type="ECO:0008006" key="12">
    <source>
        <dbReference type="Google" id="ProtNLM"/>
    </source>
</evidence>
<feature type="transmembrane region" description="Helical" evidence="9">
    <location>
        <begin position="243"/>
        <end position="265"/>
    </location>
</feature>
<dbReference type="PRINTS" id="PR00783">
    <property type="entry name" value="MINTRINSICP"/>
</dbReference>
<evidence type="ECO:0000313" key="10">
    <source>
        <dbReference type="EMBL" id="EFX88760.1"/>
    </source>
</evidence>
<dbReference type="InParanoid" id="E9FUM8"/>
<keyword evidence="6 9" id="KW-0472">Membrane</keyword>
<dbReference type="KEGG" id="dpx:DAPPUDRAFT_311099"/>
<evidence type="ECO:0000256" key="4">
    <source>
        <dbReference type="ARBA" id="ARBA00022692"/>
    </source>
</evidence>
<organism evidence="10 11">
    <name type="scientific">Daphnia pulex</name>
    <name type="common">Water flea</name>
    <dbReference type="NCBI Taxonomy" id="6669"/>
    <lineage>
        <taxon>Eukaryota</taxon>
        <taxon>Metazoa</taxon>
        <taxon>Ecdysozoa</taxon>
        <taxon>Arthropoda</taxon>
        <taxon>Crustacea</taxon>
        <taxon>Branchiopoda</taxon>
        <taxon>Diplostraca</taxon>
        <taxon>Cladocera</taxon>
        <taxon>Anomopoda</taxon>
        <taxon>Daphniidae</taxon>
        <taxon>Daphnia</taxon>
    </lineage>
</organism>
<evidence type="ECO:0000256" key="6">
    <source>
        <dbReference type="ARBA" id="ARBA00023136"/>
    </source>
</evidence>
<keyword evidence="4 8" id="KW-0812">Transmembrane</keyword>
<dbReference type="GO" id="GO:0015254">
    <property type="term" value="F:glycerol channel activity"/>
    <property type="evidence" value="ECO:0000318"/>
    <property type="project" value="GO_Central"/>
</dbReference>
<dbReference type="GO" id="GO:0015250">
    <property type="term" value="F:water channel activity"/>
    <property type="evidence" value="ECO:0000318"/>
    <property type="project" value="GO_Central"/>
</dbReference>
<dbReference type="STRING" id="6669.E9FUM8"/>
<dbReference type="Proteomes" id="UP000000305">
    <property type="component" value="Unassembled WGS sequence"/>
</dbReference>
<dbReference type="PANTHER" id="PTHR43829:SF9">
    <property type="entry name" value="AQUAPORIN-9"/>
    <property type="match status" value="1"/>
</dbReference>
<dbReference type="InterPro" id="IPR023271">
    <property type="entry name" value="Aquaporin-like"/>
</dbReference>
<evidence type="ECO:0000256" key="8">
    <source>
        <dbReference type="RuleBase" id="RU000477"/>
    </source>
</evidence>
<comment type="function">
    <text evidence="7">Aquaglyceroporin that may modulate the water content and osmolytes during anhydrobiosis.</text>
</comment>
<dbReference type="InterPro" id="IPR000425">
    <property type="entry name" value="MIP"/>
</dbReference>
<feature type="transmembrane region" description="Helical" evidence="9">
    <location>
        <begin position="156"/>
        <end position="180"/>
    </location>
</feature>
<keyword evidence="5 9" id="KW-1133">Transmembrane helix</keyword>
<dbReference type="HOGENOM" id="CLU_020019_9_1_1"/>
<evidence type="ECO:0000313" key="11">
    <source>
        <dbReference type="Proteomes" id="UP000000305"/>
    </source>
</evidence>
<dbReference type="InterPro" id="IPR050363">
    <property type="entry name" value="MIP/Aquaporin"/>
</dbReference>
<dbReference type="EMBL" id="GL732525">
    <property type="protein sequence ID" value="EFX88760.1"/>
    <property type="molecule type" value="Genomic_DNA"/>
</dbReference>
<reference evidence="10 11" key="1">
    <citation type="journal article" date="2011" name="Science">
        <title>The ecoresponsive genome of Daphnia pulex.</title>
        <authorList>
            <person name="Colbourne J.K."/>
            <person name="Pfrender M.E."/>
            <person name="Gilbert D."/>
            <person name="Thomas W.K."/>
            <person name="Tucker A."/>
            <person name="Oakley T.H."/>
            <person name="Tokishita S."/>
            <person name="Aerts A."/>
            <person name="Arnold G.J."/>
            <person name="Basu M.K."/>
            <person name="Bauer D.J."/>
            <person name="Caceres C.E."/>
            <person name="Carmel L."/>
            <person name="Casola C."/>
            <person name="Choi J.H."/>
            <person name="Detter J.C."/>
            <person name="Dong Q."/>
            <person name="Dusheyko S."/>
            <person name="Eads B.D."/>
            <person name="Frohlich T."/>
            <person name="Geiler-Samerotte K.A."/>
            <person name="Gerlach D."/>
            <person name="Hatcher P."/>
            <person name="Jogdeo S."/>
            <person name="Krijgsveld J."/>
            <person name="Kriventseva E.V."/>
            <person name="Kultz D."/>
            <person name="Laforsch C."/>
            <person name="Lindquist E."/>
            <person name="Lopez J."/>
            <person name="Manak J.R."/>
            <person name="Muller J."/>
            <person name="Pangilinan J."/>
            <person name="Patwardhan R.P."/>
            <person name="Pitluck S."/>
            <person name="Pritham E.J."/>
            <person name="Rechtsteiner A."/>
            <person name="Rho M."/>
            <person name="Rogozin I.B."/>
            <person name="Sakarya O."/>
            <person name="Salamov A."/>
            <person name="Schaack S."/>
            <person name="Shapiro H."/>
            <person name="Shiga Y."/>
            <person name="Skalitzky C."/>
            <person name="Smith Z."/>
            <person name="Souvorov A."/>
            <person name="Sung W."/>
            <person name="Tang Z."/>
            <person name="Tsuchiya D."/>
            <person name="Tu H."/>
            <person name="Vos H."/>
            <person name="Wang M."/>
            <person name="Wolf Y.I."/>
            <person name="Yamagata H."/>
            <person name="Yamada T."/>
            <person name="Ye Y."/>
            <person name="Shaw J.R."/>
            <person name="Andrews J."/>
            <person name="Crease T.J."/>
            <person name="Tang H."/>
            <person name="Lucas S.M."/>
            <person name="Robertson H.M."/>
            <person name="Bork P."/>
            <person name="Koonin E.V."/>
            <person name="Zdobnov E.M."/>
            <person name="Grigoriev I.V."/>
            <person name="Lynch M."/>
            <person name="Boore J.L."/>
        </authorList>
    </citation>
    <scope>NUCLEOTIDE SEQUENCE [LARGE SCALE GENOMIC DNA]</scope>
</reference>
<gene>
    <name evidence="10" type="ORF">DAPPUDRAFT_311099</name>
</gene>
<feature type="transmembrane region" description="Helical" evidence="9">
    <location>
        <begin position="64"/>
        <end position="92"/>
    </location>
</feature>
<dbReference type="OrthoDB" id="3222at2759"/>
<evidence type="ECO:0000256" key="5">
    <source>
        <dbReference type="ARBA" id="ARBA00022989"/>
    </source>
</evidence>
<keyword evidence="3 8" id="KW-0813">Transport</keyword>
<sequence length="273" mass="29535">MAFTSALKLLKSSVSAIYHRLYVRAFLAEFISTFAILAFVNGLIAQAVLTDGEKGSGVAPKWGAFVAAMSGILIACGASGAHSNPAFSLLFALRGILPWAKLPVYWIAQYLGAFCGAAAVLGVYWDAIMFKGNGEFYITNEDPGLAAIFATYPMPYVSIAGCIIDQLFGSALLALCVAALTDPKNMRIPLPLVALYIGFLVLELAIGFSLNTGGSPNPARDLSPRILTYFAGWGIQVFRDWTWFWIPVVIPHIGVVIGYLIYFILIEAHWPTQ</sequence>
<dbReference type="AlphaFoldDB" id="E9FUM8"/>
<evidence type="ECO:0000256" key="2">
    <source>
        <dbReference type="ARBA" id="ARBA00006175"/>
    </source>
</evidence>
<dbReference type="OMA" id="WGVAVLM"/>
<name>E9FUM8_DAPPU</name>
<dbReference type="Gene3D" id="1.20.1080.10">
    <property type="entry name" value="Glycerol uptake facilitator protein"/>
    <property type="match status" value="1"/>
</dbReference>
<accession>E9FUM8</accession>
<feature type="transmembrane region" description="Helical" evidence="9">
    <location>
        <begin position="104"/>
        <end position="125"/>
    </location>
</feature>
<evidence type="ECO:0000256" key="9">
    <source>
        <dbReference type="SAM" id="Phobius"/>
    </source>
</evidence>
<comment type="subcellular location">
    <subcellularLocation>
        <location evidence="1">Membrane</location>
        <topology evidence="1">Multi-pass membrane protein</topology>
    </subcellularLocation>
</comment>
<dbReference type="GO" id="GO:0006833">
    <property type="term" value="P:water transport"/>
    <property type="evidence" value="ECO:0000318"/>
    <property type="project" value="GO_Central"/>
</dbReference>
<dbReference type="GO" id="GO:0015793">
    <property type="term" value="P:glycerol transmembrane transport"/>
    <property type="evidence" value="ECO:0000318"/>
    <property type="project" value="GO_Central"/>
</dbReference>
<dbReference type="SUPFAM" id="SSF81338">
    <property type="entry name" value="Aquaporin-like"/>
    <property type="match status" value="1"/>
</dbReference>
<comment type="similarity">
    <text evidence="2 8">Belongs to the MIP/aquaporin (TC 1.A.8) family.</text>
</comment>
<evidence type="ECO:0000256" key="7">
    <source>
        <dbReference type="ARBA" id="ARBA00045280"/>
    </source>
</evidence>
<dbReference type="GO" id="GO:0005886">
    <property type="term" value="C:plasma membrane"/>
    <property type="evidence" value="ECO:0000318"/>
    <property type="project" value="GO_Central"/>
</dbReference>
<dbReference type="GO" id="GO:0016323">
    <property type="term" value="C:basolateral plasma membrane"/>
    <property type="evidence" value="ECO:0000318"/>
    <property type="project" value="GO_Central"/>
</dbReference>
<evidence type="ECO:0000256" key="1">
    <source>
        <dbReference type="ARBA" id="ARBA00004141"/>
    </source>
</evidence>
<keyword evidence="11" id="KW-1185">Reference proteome</keyword>
<evidence type="ECO:0000256" key="3">
    <source>
        <dbReference type="ARBA" id="ARBA00022448"/>
    </source>
</evidence>
<proteinExistence type="inferred from homology"/>
<protein>
    <recommendedName>
        <fullName evidence="12">Aquaporin-3</fullName>
    </recommendedName>
</protein>
<feature type="transmembrane region" description="Helical" evidence="9">
    <location>
        <begin position="192"/>
        <end position="210"/>
    </location>
</feature>
<dbReference type="PhylomeDB" id="E9FUM8"/>
<dbReference type="PANTHER" id="PTHR43829">
    <property type="entry name" value="AQUAPORIN OR AQUAGLYCEROPORIN RELATED"/>
    <property type="match status" value="1"/>
</dbReference>